<feature type="domain" description="Alpha/beta hydrolase fold-3" evidence="5">
    <location>
        <begin position="178"/>
        <end position="392"/>
    </location>
</feature>
<dbReference type="PANTHER" id="PTHR48081:SF8">
    <property type="entry name" value="ALPHA_BETA HYDROLASE FOLD-3 DOMAIN-CONTAINING PROTEIN-RELATED"/>
    <property type="match status" value="1"/>
</dbReference>
<sequence>MAQYYIFGPTIDSWTYDAHMAINVFRSTFRRTKLPDLSDKDLPNSTKDSNNDDGGGGIDVVKIYRSYDKGPGLSTAPRWIPTPFSQFEITVYPDNLPQSSPTKHFKKWIDQDLESFNNGHPRTVLGEIVVSEETAKHLIAKIPTTTILDNSDKTNNKDITINDLKQFKPLHLDENIILKLHGGGYVACSPTEDRSISWRFSKDCKMRVFNPDYRLAPDYPFPCQLIDTFVVYMQLLSSGFKPNNIFVSGDSAGGNLALSLVQLLKHLGLQHQYPKALGLLSPWTDVKTAGQSVHKFYNIDYLNYIDDANPLAISRLFVAPNKPFDKEVRDLMEHPLVSPNFANFNGCPPMLIQVGDKEMLLDDMARFVEIQQENDPNLIIVWEPYKDMTHVFNKFFKSEICELAFENFKKFIMSYVDDNGLYN</sequence>
<dbReference type="InterPro" id="IPR013094">
    <property type="entry name" value="AB_hydrolase_3"/>
</dbReference>
<dbReference type="Proteomes" id="UP001150538">
    <property type="component" value="Unassembled WGS sequence"/>
</dbReference>
<dbReference type="InterPro" id="IPR033140">
    <property type="entry name" value="Lipase_GDXG_put_SER_AS"/>
</dbReference>
<name>A0A9W8DNB1_9FUNG</name>
<organism evidence="6 7">
    <name type="scientific">Mycoemilia scoparia</name>
    <dbReference type="NCBI Taxonomy" id="417184"/>
    <lineage>
        <taxon>Eukaryota</taxon>
        <taxon>Fungi</taxon>
        <taxon>Fungi incertae sedis</taxon>
        <taxon>Zoopagomycota</taxon>
        <taxon>Kickxellomycotina</taxon>
        <taxon>Kickxellomycetes</taxon>
        <taxon>Kickxellales</taxon>
        <taxon>Kickxellaceae</taxon>
        <taxon>Mycoemilia</taxon>
    </lineage>
</organism>
<dbReference type="Gene3D" id="3.40.50.1820">
    <property type="entry name" value="alpha/beta hydrolase"/>
    <property type="match status" value="1"/>
</dbReference>
<evidence type="ECO:0000256" key="4">
    <source>
        <dbReference type="SAM" id="MobiDB-lite"/>
    </source>
</evidence>
<comment type="similarity">
    <text evidence="1">Belongs to the 'GDXG' lipolytic enzyme family.</text>
</comment>
<comment type="caution">
    <text evidence="6">The sequence shown here is derived from an EMBL/GenBank/DDBJ whole genome shotgun (WGS) entry which is preliminary data.</text>
</comment>
<evidence type="ECO:0000256" key="1">
    <source>
        <dbReference type="ARBA" id="ARBA00010515"/>
    </source>
</evidence>
<dbReference type="Pfam" id="PF07859">
    <property type="entry name" value="Abhydrolase_3"/>
    <property type="match status" value="1"/>
</dbReference>
<dbReference type="SUPFAM" id="SSF53474">
    <property type="entry name" value="alpha/beta-Hydrolases"/>
    <property type="match status" value="1"/>
</dbReference>
<dbReference type="OrthoDB" id="408631at2759"/>
<proteinExistence type="inferred from homology"/>
<evidence type="ECO:0000313" key="6">
    <source>
        <dbReference type="EMBL" id="KAJ1911364.1"/>
    </source>
</evidence>
<keyword evidence="7" id="KW-1185">Reference proteome</keyword>
<evidence type="ECO:0000256" key="2">
    <source>
        <dbReference type="ARBA" id="ARBA00022801"/>
    </source>
</evidence>
<keyword evidence="2" id="KW-0378">Hydrolase</keyword>
<gene>
    <name evidence="6" type="ORF">H4219_005964</name>
</gene>
<dbReference type="InterPro" id="IPR050300">
    <property type="entry name" value="GDXG_lipolytic_enzyme"/>
</dbReference>
<reference evidence="6" key="1">
    <citation type="submission" date="2022-07" db="EMBL/GenBank/DDBJ databases">
        <title>Phylogenomic reconstructions and comparative analyses of Kickxellomycotina fungi.</title>
        <authorList>
            <person name="Reynolds N.K."/>
            <person name="Stajich J.E."/>
            <person name="Barry K."/>
            <person name="Grigoriev I.V."/>
            <person name="Crous P."/>
            <person name="Smith M.E."/>
        </authorList>
    </citation>
    <scope>NUCLEOTIDE SEQUENCE</scope>
    <source>
        <strain evidence="6">NBRC 100468</strain>
    </source>
</reference>
<evidence type="ECO:0000313" key="7">
    <source>
        <dbReference type="Proteomes" id="UP001150538"/>
    </source>
</evidence>
<dbReference type="PANTHER" id="PTHR48081">
    <property type="entry name" value="AB HYDROLASE SUPERFAMILY PROTEIN C4A8.06C"/>
    <property type="match status" value="1"/>
</dbReference>
<dbReference type="AlphaFoldDB" id="A0A9W8DNB1"/>
<dbReference type="PROSITE" id="PS01174">
    <property type="entry name" value="LIPASE_GDXG_SER"/>
    <property type="match status" value="1"/>
</dbReference>
<feature type="active site" evidence="3">
    <location>
        <position position="251"/>
    </location>
</feature>
<dbReference type="InterPro" id="IPR029058">
    <property type="entry name" value="AB_hydrolase_fold"/>
</dbReference>
<feature type="region of interest" description="Disordered" evidence="4">
    <location>
        <begin position="36"/>
        <end position="55"/>
    </location>
</feature>
<dbReference type="EMBL" id="JANBPU010000457">
    <property type="protein sequence ID" value="KAJ1911364.1"/>
    <property type="molecule type" value="Genomic_DNA"/>
</dbReference>
<dbReference type="GO" id="GO:0016787">
    <property type="term" value="F:hydrolase activity"/>
    <property type="evidence" value="ECO:0007669"/>
    <property type="project" value="UniProtKB-KW"/>
</dbReference>
<evidence type="ECO:0000256" key="3">
    <source>
        <dbReference type="PROSITE-ProRule" id="PRU10038"/>
    </source>
</evidence>
<accession>A0A9W8DNB1</accession>
<evidence type="ECO:0000259" key="5">
    <source>
        <dbReference type="Pfam" id="PF07859"/>
    </source>
</evidence>
<protein>
    <recommendedName>
        <fullName evidence="5">Alpha/beta hydrolase fold-3 domain-containing protein</fullName>
    </recommendedName>
</protein>